<keyword evidence="2 7" id="KW-0812">Transmembrane</keyword>
<keyword evidence="8" id="KW-0732">Signal</keyword>
<evidence type="ECO:0000256" key="1">
    <source>
        <dbReference type="ARBA" id="ARBA00004651"/>
    </source>
</evidence>
<dbReference type="SUPFAM" id="SSF52540">
    <property type="entry name" value="P-loop containing nucleoside triphosphate hydrolases"/>
    <property type="match status" value="1"/>
</dbReference>
<dbReference type="PANTHER" id="PTHR24221">
    <property type="entry name" value="ATP-BINDING CASSETTE SUB-FAMILY B"/>
    <property type="match status" value="1"/>
</dbReference>
<evidence type="ECO:0000256" key="3">
    <source>
        <dbReference type="ARBA" id="ARBA00022741"/>
    </source>
</evidence>
<feature type="transmembrane region" description="Helical" evidence="7">
    <location>
        <begin position="254"/>
        <end position="276"/>
    </location>
</feature>
<dbReference type="Pfam" id="PF00005">
    <property type="entry name" value="ABC_tran"/>
    <property type="match status" value="1"/>
</dbReference>
<dbReference type="PROSITE" id="PS50929">
    <property type="entry name" value="ABC_TM1F"/>
    <property type="match status" value="1"/>
</dbReference>
<evidence type="ECO:0000313" key="12">
    <source>
        <dbReference type="Proteomes" id="UP001589890"/>
    </source>
</evidence>
<evidence type="ECO:0000259" key="10">
    <source>
        <dbReference type="PROSITE" id="PS50929"/>
    </source>
</evidence>
<proteinExistence type="predicted"/>
<feature type="transmembrane region" description="Helical" evidence="7">
    <location>
        <begin position="112"/>
        <end position="137"/>
    </location>
</feature>
<feature type="chain" id="PRO_5045101291" evidence="8">
    <location>
        <begin position="21"/>
        <end position="522"/>
    </location>
</feature>
<comment type="subcellular location">
    <subcellularLocation>
        <location evidence="1">Cell membrane</location>
        <topology evidence="1">Multi-pass membrane protein</topology>
    </subcellularLocation>
</comment>
<feature type="transmembrane region" description="Helical" evidence="7">
    <location>
        <begin position="227"/>
        <end position="248"/>
    </location>
</feature>
<dbReference type="PROSITE" id="PS00211">
    <property type="entry name" value="ABC_TRANSPORTER_1"/>
    <property type="match status" value="1"/>
</dbReference>
<dbReference type="InterPro" id="IPR027417">
    <property type="entry name" value="P-loop_NTPase"/>
</dbReference>
<protein>
    <submittedName>
        <fullName evidence="11">Thiol reductant ABC exporter subunit CydC</fullName>
    </submittedName>
</protein>
<dbReference type="PANTHER" id="PTHR24221:SF653">
    <property type="entry name" value="TRANSPORT ATP-BINDING PROTEIN CYDC"/>
    <property type="match status" value="1"/>
</dbReference>
<name>A0ABV6QUW9_9ACTN</name>
<feature type="signal peptide" evidence="8">
    <location>
        <begin position="1"/>
        <end position="20"/>
    </location>
</feature>
<keyword evidence="6 7" id="KW-0472">Membrane</keyword>
<evidence type="ECO:0000256" key="6">
    <source>
        <dbReference type="ARBA" id="ARBA00023136"/>
    </source>
</evidence>
<dbReference type="InterPro" id="IPR039421">
    <property type="entry name" value="Type_1_exporter"/>
</dbReference>
<feature type="domain" description="ABC transporter" evidence="9">
    <location>
        <begin position="314"/>
        <end position="522"/>
    </location>
</feature>
<dbReference type="Proteomes" id="UP001589890">
    <property type="component" value="Unassembled WGS sequence"/>
</dbReference>
<gene>
    <name evidence="11" type="primary">cydC</name>
    <name evidence="11" type="ORF">ACFFGN_30440</name>
</gene>
<evidence type="ECO:0000256" key="2">
    <source>
        <dbReference type="ARBA" id="ARBA00022692"/>
    </source>
</evidence>
<dbReference type="InterPro" id="IPR003439">
    <property type="entry name" value="ABC_transporter-like_ATP-bd"/>
</dbReference>
<sequence>MKSLVGAVVAGVLASGSAVALLATSAWLITTAAAQPPVLTLLVAIVAVRAFGVARGVFRYVERLAGHDAAYRLLGDARSRMTARLEERGLQHLRRGDLLARLVLDVDAVLDLWLRVVLPLLVAAITATATVVLVVLLLPTAGLAVALAVLVACTVVPWLTARAARQAEKAVASDRGEAYALATATLQAAPDLIAYDGVSRALDEFAQADARLAWAERRSAWSAGLGNALLVVCVGAASLSGLILGSAGEVSGPVFAVLVLTPLALADVLGGVPLAAQMAIRVRASLKRVEALAEAPTPVGEPLAPVALPSGRDLVVAGVAAGYGDGPDVLTDVDLELAEGARVVLTGPSGSGKSTLAGVLLRFLDPRAGRITLGGVDVSTLAGDDVRTVVGLMTQESHIFDTSIEENLRIAKPDATVDELMEALDRAKLGDFVRGLSKGLQTMVGEHGARLSGGERQRLAMARLLLADFDILVLDEPTEHLDTDTGQALLYDLYAAAGQRSILLLTHHPEQAPYADQLVDLS</sequence>
<organism evidence="11 12">
    <name type="scientific">Kribbella deserti</name>
    <dbReference type="NCBI Taxonomy" id="1926257"/>
    <lineage>
        <taxon>Bacteria</taxon>
        <taxon>Bacillati</taxon>
        <taxon>Actinomycetota</taxon>
        <taxon>Actinomycetes</taxon>
        <taxon>Propionibacteriales</taxon>
        <taxon>Kribbellaceae</taxon>
        <taxon>Kribbella</taxon>
    </lineage>
</organism>
<comment type="caution">
    <text evidence="11">The sequence shown here is derived from an EMBL/GenBank/DDBJ whole genome shotgun (WGS) entry which is preliminary data.</text>
</comment>
<keyword evidence="5 7" id="KW-1133">Transmembrane helix</keyword>
<evidence type="ECO:0000256" key="7">
    <source>
        <dbReference type="SAM" id="Phobius"/>
    </source>
</evidence>
<dbReference type="InterPro" id="IPR014223">
    <property type="entry name" value="ABC_CydC/D"/>
</dbReference>
<evidence type="ECO:0000313" key="11">
    <source>
        <dbReference type="EMBL" id="MFC0628429.1"/>
    </source>
</evidence>
<evidence type="ECO:0000256" key="8">
    <source>
        <dbReference type="SAM" id="SignalP"/>
    </source>
</evidence>
<feature type="transmembrane region" description="Helical" evidence="7">
    <location>
        <begin position="38"/>
        <end position="58"/>
    </location>
</feature>
<accession>A0ABV6QUW9</accession>
<keyword evidence="3" id="KW-0547">Nucleotide-binding</keyword>
<dbReference type="PROSITE" id="PS50893">
    <property type="entry name" value="ABC_TRANSPORTER_2"/>
    <property type="match status" value="1"/>
</dbReference>
<reference evidence="11 12" key="1">
    <citation type="submission" date="2024-09" db="EMBL/GenBank/DDBJ databases">
        <authorList>
            <person name="Sun Q."/>
            <person name="Mori K."/>
        </authorList>
    </citation>
    <scope>NUCLEOTIDE SEQUENCE [LARGE SCALE GENOMIC DNA]</scope>
    <source>
        <strain evidence="11 12">CGMCC 1.15906</strain>
    </source>
</reference>
<dbReference type="InterPro" id="IPR003593">
    <property type="entry name" value="AAA+_ATPase"/>
</dbReference>
<dbReference type="InterPro" id="IPR017871">
    <property type="entry name" value="ABC_transporter-like_CS"/>
</dbReference>
<dbReference type="NCBIfam" id="TIGR02868">
    <property type="entry name" value="CydC"/>
    <property type="match status" value="1"/>
</dbReference>
<dbReference type="Gene3D" id="3.40.50.300">
    <property type="entry name" value="P-loop containing nucleotide triphosphate hydrolases"/>
    <property type="match status" value="1"/>
</dbReference>
<dbReference type="EMBL" id="JBHLTC010000039">
    <property type="protein sequence ID" value="MFC0628429.1"/>
    <property type="molecule type" value="Genomic_DNA"/>
</dbReference>
<dbReference type="RefSeq" id="WP_380054693.1">
    <property type="nucleotide sequence ID" value="NZ_JBHLTC010000039.1"/>
</dbReference>
<evidence type="ECO:0000259" key="9">
    <source>
        <dbReference type="PROSITE" id="PS50893"/>
    </source>
</evidence>
<evidence type="ECO:0000256" key="4">
    <source>
        <dbReference type="ARBA" id="ARBA00022840"/>
    </source>
</evidence>
<evidence type="ECO:0000256" key="5">
    <source>
        <dbReference type="ARBA" id="ARBA00022989"/>
    </source>
</evidence>
<dbReference type="SMART" id="SM00382">
    <property type="entry name" value="AAA"/>
    <property type="match status" value="1"/>
</dbReference>
<dbReference type="Pfam" id="PF00664">
    <property type="entry name" value="ABC_membrane"/>
    <property type="match status" value="1"/>
</dbReference>
<feature type="domain" description="ABC transmembrane type-1" evidence="10">
    <location>
        <begin position="5"/>
        <end position="246"/>
    </location>
</feature>
<keyword evidence="12" id="KW-1185">Reference proteome</keyword>
<dbReference type="InterPro" id="IPR036640">
    <property type="entry name" value="ABC1_TM_sf"/>
</dbReference>
<feature type="transmembrane region" description="Helical" evidence="7">
    <location>
        <begin position="143"/>
        <end position="161"/>
    </location>
</feature>
<dbReference type="InterPro" id="IPR011527">
    <property type="entry name" value="ABC1_TM_dom"/>
</dbReference>
<dbReference type="SUPFAM" id="SSF90123">
    <property type="entry name" value="ABC transporter transmembrane region"/>
    <property type="match status" value="1"/>
</dbReference>
<dbReference type="Gene3D" id="1.20.1560.10">
    <property type="entry name" value="ABC transporter type 1, transmembrane domain"/>
    <property type="match status" value="1"/>
</dbReference>
<keyword evidence="4" id="KW-0067">ATP-binding</keyword>